<dbReference type="PRINTS" id="PR00390">
    <property type="entry name" value="PHPHLIPASEC"/>
</dbReference>
<gene>
    <name evidence="3" type="ORF">CGOC_LOCUS1303</name>
</gene>
<dbReference type="OrthoDB" id="269822at2759"/>
<proteinExistence type="predicted"/>
<dbReference type="InterPro" id="IPR001192">
    <property type="entry name" value="PI-PLC_fam"/>
</dbReference>
<dbReference type="GO" id="GO:0004435">
    <property type="term" value="F:phosphatidylinositol-4,5-bisphosphate phospholipase C activity"/>
    <property type="evidence" value="ECO:0007669"/>
    <property type="project" value="UniProtKB-EC"/>
</dbReference>
<dbReference type="SUPFAM" id="SSF51695">
    <property type="entry name" value="PLC-like phosphodiesterases"/>
    <property type="match status" value="1"/>
</dbReference>
<evidence type="ECO:0000259" key="2">
    <source>
        <dbReference type="SMART" id="SM00148"/>
    </source>
</evidence>
<feature type="domain" description="Phosphatidylinositol-specific phospholipase C X" evidence="2">
    <location>
        <begin position="97"/>
        <end position="261"/>
    </location>
</feature>
<dbReference type="EMBL" id="UYRV01002362">
    <property type="protein sequence ID" value="VDK48538.1"/>
    <property type="molecule type" value="Genomic_DNA"/>
</dbReference>
<evidence type="ECO:0000313" key="3">
    <source>
        <dbReference type="EMBL" id="VDK48538.1"/>
    </source>
</evidence>
<keyword evidence="1" id="KW-0378">Hydrolase</keyword>
<dbReference type="GO" id="GO:0048015">
    <property type="term" value="P:phosphatidylinositol-mediated signaling"/>
    <property type="evidence" value="ECO:0007669"/>
    <property type="project" value="TreeGrafter"/>
</dbReference>
<dbReference type="Proteomes" id="UP000271889">
    <property type="component" value="Unassembled WGS sequence"/>
</dbReference>
<dbReference type="GO" id="GO:0046488">
    <property type="term" value="P:phosphatidylinositol metabolic process"/>
    <property type="evidence" value="ECO:0007669"/>
    <property type="project" value="TreeGrafter"/>
</dbReference>
<feature type="non-terminal residue" evidence="3">
    <location>
        <position position="1"/>
    </location>
</feature>
<dbReference type="EC" id="3.1.4.11" evidence="1"/>
<dbReference type="PROSITE" id="PS50007">
    <property type="entry name" value="PIPLC_X_DOMAIN"/>
    <property type="match status" value="1"/>
</dbReference>
<accession>A0A3P6S341</accession>
<dbReference type="GO" id="GO:0016042">
    <property type="term" value="P:lipid catabolic process"/>
    <property type="evidence" value="ECO:0007669"/>
    <property type="project" value="UniProtKB-KW"/>
</dbReference>
<dbReference type="GO" id="GO:0051209">
    <property type="term" value="P:release of sequestered calcium ion into cytosol"/>
    <property type="evidence" value="ECO:0007669"/>
    <property type="project" value="TreeGrafter"/>
</dbReference>
<dbReference type="Pfam" id="PF00388">
    <property type="entry name" value="PI-PLC-X"/>
    <property type="match status" value="1"/>
</dbReference>
<reference evidence="3 4" key="1">
    <citation type="submission" date="2018-11" db="EMBL/GenBank/DDBJ databases">
        <authorList>
            <consortium name="Pathogen Informatics"/>
        </authorList>
    </citation>
    <scope>NUCLEOTIDE SEQUENCE [LARGE SCALE GENOMIC DNA]</scope>
</reference>
<dbReference type="PANTHER" id="PTHR10336:SF193">
    <property type="entry name" value="PHOSPHOINOSITIDE PHOSPHOLIPASE C"/>
    <property type="match status" value="1"/>
</dbReference>
<dbReference type="AlphaFoldDB" id="A0A3P6S341"/>
<dbReference type="InterPro" id="IPR011992">
    <property type="entry name" value="EF-hand-dom_pair"/>
</dbReference>
<evidence type="ECO:0000256" key="1">
    <source>
        <dbReference type="RuleBase" id="RU361133"/>
    </source>
</evidence>
<evidence type="ECO:0000313" key="4">
    <source>
        <dbReference type="Proteomes" id="UP000271889"/>
    </source>
</evidence>
<dbReference type="Gene3D" id="3.20.20.190">
    <property type="entry name" value="Phosphatidylinositol (PI) phosphodiesterase"/>
    <property type="match status" value="1"/>
</dbReference>
<sequence>QKKPTHSALECIIIFRRDEVENTVSYKNFVQFLNTFQRDPRLNEVDHPRMSERMMKKRLEAIGHLSGTGVTFQAFVHFLWSDFCTDSLNMSIEEVTDMMHAPLSHYFINSSHNTYCKGLQVKVAKILHSVQVIVAARYTKFCLQVLLSGCRCVELDVWDGPHGPVVTHGPSIVMRMNEVLLKDVCVAIAESAFKTSPYPVLLSIENHLSKQQQRQMVAIFRQTFREHLLDRPLPNHVVSSKEYTPLPSPNVLRKKILIKAKRRRDHEDNENLDDDRKSSIASSVSEVSVARSARQVHFGSLRLSCGFRCADLRNPPWKCRKWLKTAFFKVPHFQPGRMRQFPAN</sequence>
<dbReference type="InterPro" id="IPR017946">
    <property type="entry name" value="PLC-like_Pdiesterase_TIM-brl"/>
</dbReference>
<dbReference type="Gene3D" id="1.10.238.10">
    <property type="entry name" value="EF-hand"/>
    <property type="match status" value="1"/>
</dbReference>
<dbReference type="PANTHER" id="PTHR10336">
    <property type="entry name" value="PHOSPHOINOSITIDE-SPECIFIC PHOSPHOLIPASE C FAMILY PROTEIN"/>
    <property type="match status" value="1"/>
</dbReference>
<keyword evidence="1" id="KW-0443">Lipid metabolism</keyword>
<protein>
    <recommendedName>
        <fullName evidence="1">Phosphoinositide phospholipase C</fullName>
        <ecNumber evidence="1">3.1.4.11</ecNumber>
    </recommendedName>
</protein>
<name>A0A3P6S341_CYLGO</name>
<keyword evidence="4" id="KW-1185">Reference proteome</keyword>
<dbReference type="SUPFAM" id="SSF47473">
    <property type="entry name" value="EF-hand"/>
    <property type="match status" value="1"/>
</dbReference>
<comment type="catalytic activity">
    <reaction evidence="1">
        <text>a 1,2-diacyl-sn-glycero-3-phospho-(1D-myo-inositol-4,5-bisphosphate) + H2O = 1D-myo-inositol 1,4,5-trisphosphate + a 1,2-diacyl-sn-glycerol + H(+)</text>
        <dbReference type="Rhea" id="RHEA:33179"/>
        <dbReference type="ChEBI" id="CHEBI:15377"/>
        <dbReference type="ChEBI" id="CHEBI:15378"/>
        <dbReference type="ChEBI" id="CHEBI:17815"/>
        <dbReference type="ChEBI" id="CHEBI:58456"/>
        <dbReference type="ChEBI" id="CHEBI:203600"/>
        <dbReference type="EC" id="3.1.4.11"/>
    </reaction>
</comment>
<organism evidence="3 4">
    <name type="scientific">Cylicostephanus goldi</name>
    <name type="common">Nematode worm</name>
    <dbReference type="NCBI Taxonomy" id="71465"/>
    <lineage>
        <taxon>Eukaryota</taxon>
        <taxon>Metazoa</taxon>
        <taxon>Ecdysozoa</taxon>
        <taxon>Nematoda</taxon>
        <taxon>Chromadorea</taxon>
        <taxon>Rhabditida</taxon>
        <taxon>Rhabditina</taxon>
        <taxon>Rhabditomorpha</taxon>
        <taxon>Strongyloidea</taxon>
        <taxon>Strongylidae</taxon>
        <taxon>Cylicostephanus</taxon>
    </lineage>
</organism>
<dbReference type="InterPro" id="IPR000909">
    <property type="entry name" value="PLipase_C_PInositol-sp_X_dom"/>
</dbReference>
<dbReference type="SMART" id="SM00148">
    <property type="entry name" value="PLCXc"/>
    <property type="match status" value="1"/>
</dbReference>
<dbReference type="CDD" id="cd08558">
    <property type="entry name" value="PI-PLCc_eukaryota"/>
    <property type="match status" value="1"/>
</dbReference>
<keyword evidence="1" id="KW-0442">Lipid degradation</keyword>